<name>A0A6J7ETX7_9ZZZZ</name>
<feature type="transmembrane region" description="Helical" evidence="6">
    <location>
        <begin position="76"/>
        <end position="99"/>
    </location>
</feature>
<comment type="subcellular location">
    <subcellularLocation>
        <location evidence="1">Cell membrane</location>
        <topology evidence="1">Multi-pass membrane protein</topology>
    </subcellularLocation>
</comment>
<keyword evidence="3 6" id="KW-0812">Transmembrane</keyword>
<sequence length="164" mass="18199">MTGCLALLVATSSGLAAYGSAMFSVNMGAHMTLNMFVPVLLVLGGPVTLALRALPPAREDRMPGPREWIVWVVHSPLMRVLSNPAVAVGLFVLSIYAVYFSPLFDELVRYHWGHEVMNIHFIVTGYLYYWVIIGIDPGLHRVQAARRNAAGIHEQLVTFDHQDQ</sequence>
<keyword evidence="4 6" id="KW-1133">Transmembrane helix</keyword>
<dbReference type="EMBL" id="CAFBLX010000037">
    <property type="protein sequence ID" value="CAB4882863.1"/>
    <property type="molecule type" value="Genomic_DNA"/>
</dbReference>
<evidence type="ECO:0000313" key="7">
    <source>
        <dbReference type="EMBL" id="CAB4882863.1"/>
    </source>
</evidence>
<feature type="transmembrane region" description="Helical" evidence="6">
    <location>
        <begin position="119"/>
        <end position="139"/>
    </location>
</feature>
<feature type="transmembrane region" description="Helical" evidence="6">
    <location>
        <begin position="35"/>
        <end position="55"/>
    </location>
</feature>
<keyword evidence="5 6" id="KW-0472">Membrane</keyword>
<accession>A0A6J7ETX7</accession>
<evidence type="ECO:0000256" key="1">
    <source>
        <dbReference type="ARBA" id="ARBA00004651"/>
    </source>
</evidence>
<keyword evidence="2" id="KW-1003">Cell membrane</keyword>
<dbReference type="AlphaFoldDB" id="A0A6J7ETX7"/>
<organism evidence="7">
    <name type="scientific">freshwater metagenome</name>
    <dbReference type="NCBI Taxonomy" id="449393"/>
    <lineage>
        <taxon>unclassified sequences</taxon>
        <taxon>metagenomes</taxon>
        <taxon>ecological metagenomes</taxon>
    </lineage>
</organism>
<evidence type="ECO:0000256" key="3">
    <source>
        <dbReference type="ARBA" id="ARBA00022692"/>
    </source>
</evidence>
<evidence type="ECO:0000256" key="2">
    <source>
        <dbReference type="ARBA" id="ARBA00022475"/>
    </source>
</evidence>
<dbReference type="GO" id="GO:0005886">
    <property type="term" value="C:plasma membrane"/>
    <property type="evidence" value="ECO:0007669"/>
    <property type="project" value="UniProtKB-SubCell"/>
</dbReference>
<evidence type="ECO:0000256" key="4">
    <source>
        <dbReference type="ARBA" id="ARBA00022989"/>
    </source>
</evidence>
<evidence type="ECO:0000256" key="5">
    <source>
        <dbReference type="ARBA" id="ARBA00023136"/>
    </source>
</evidence>
<protein>
    <submittedName>
        <fullName evidence="7">Unannotated protein</fullName>
    </submittedName>
</protein>
<evidence type="ECO:0000256" key="6">
    <source>
        <dbReference type="SAM" id="Phobius"/>
    </source>
</evidence>
<dbReference type="Pfam" id="PF09678">
    <property type="entry name" value="Caa3_CtaG"/>
    <property type="match status" value="1"/>
</dbReference>
<gene>
    <name evidence="7" type="ORF">UFOPK3472_00812</name>
</gene>
<dbReference type="InterPro" id="IPR019108">
    <property type="entry name" value="Caa3_assmbl_CtaG-rel"/>
</dbReference>
<reference evidence="7" key="1">
    <citation type="submission" date="2020-05" db="EMBL/GenBank/DDBJ databases">
        <authorList>
            <person name="Chiriac C."/>
            <person name="Salcher M."/>
            <person name="Ghai R."/>
            <person name="Kavagutti S V."/>
        </authorList>
    </citation>
    <scope>NUCLEOTIDE SEQUENCE</scope>
</reference>
<proteinExistence type="predicted"/>